<organism evidence="1 2">
    <name type="scientific">Bemisia tabaci</name>
    <name type="common">Sweetpotato whitefly</name>
    <name type="synonym">Aleurodes tabaci</name>
    <dbReference type="NCBI Taxonomy" id="7038"/>
    <lineage>
        <taxon>Eukaryota</taxon>
        <taxon>Metazoa</taxon>
        <taxon>Ecdysozoa</taxon>
        <taxon>Arthropoda</taxon>
        <taxon>Hexapoda</taxon>
        <taxon>Insecta</taxon>
        <taxon>Pterygota</taxon>
        <taxon>Neoptera</taxon>
        <taxon>Paraneoptera</taxon>
        <taxon>Hemiptera</taxon>
        <taxon>Sternorrhyncha</taxon>
        <taxon>Aleyrodoidea</taxon>
        <taxon>Aleyrodidae</taxon>
        <taxon>Aleyrodinae</taxon>
        <taxon>Bemisia</taxon>
    </lineage>
</organism>
<evidence type="ECO:0000313" key="1">
    <source>
        <dbReference type="EMBL" id="CAH0392077.1"/>
    </source>
</evidence>
<dbReference type="Gene3D" id="3.40.50.1110">
    <property type="entry name" value="SGNH hydrolase"/>
    <property type="match status" value="1"/>
</dbReference>
<gene>
    <name evidence="1" type="ORF">BEMITA_LOCUS10634</name>
</gene>
<sequence>MPECTLCGSRTHTKSTAQKEYEKEDATNFTPQDKIVFLGDIIIQRMQNKGSFKEKFEGVWVLNLTVSGSTVAKGLETFFHRLGPVDTFRGSSNVVILLGTNDFLKNGEFDYPNNDRLISTAAPLFRQVILIDIPPIPKKLYWPRKSE</sequence>
<keyword evidence="2" id="KW-1185">Reference proteome</keyword>
<reference evidence="1" key="1">
    <citation type="submission" date="2021-12" db="EMBL/GenBank/DDBJ databases">
        <authorList>
            <person name="King R."/>
        </authorList>
    </citation>
    <scope>NUCLEOTIDE SEQUENCE</scope>
</reference>
<dbReference type="Proteomes" id="UP001152759">
    <property type="component" value="Chromosome 6"/>
</dbReference>
<dbReference type="AlphaFoldDB" id="A0A9P0F899"/>
<name>A0A9P0F899_BEMTA</name>
<proteinExistence type="predicted"/>
<dbReference type="EMBL" id="OU963867">
    <property type="protein sequence ID" value="CAH0392077.1"/>
    <property type="molecule type" value="Genomic_DNA"/>
</dbReference>
<evidence type="ECO:0000313" key="2">
    <source>
        <dbReference type="Proteomes" id="UP001152759"/>
    </source>
</evidence>
<dbReference type="InterPro" id="IPR036514">
    <property type="entry name" value="SGNH_hydro_sf"/>
</dbReference>
<protein>
    <submittedName>
        <fullName evidence="1">Uncharacterized protein</fullName>
    </submittedName>
</protein>
<accession>A0A9P0F899</accession>
<dbReference type="SUPFAM" id="SSF52266">
    <property type="entry name" value="SGNH hydrolase"/>
    <property type="match status" value="1"/>
</dbReference>